<reference evidence="2 3" key="1">
    <citation type="submission" date="2016-06" db="EMBL/GenBank/DDBJ databases">
        <authorList>
            <consortium name="Pathogen Informatics"/>
        </authorList>
    </citation>
    <scope>NUCLEOTIDE SEQUENCE [LARGE SCALE GENOMIC DNA]</scope>
    <source>
        <strain evidence="2">PowCR01</strain>
    </source>
</reference>
<evidence type="ECO:0000313" key="2">
    <source>
        <dbReference type="EMBL" id="SBT76566.1"/>
    </source>
</evidence>
<protein>
    <submittedName>
        <fullName evidence="2">PIR protein</fullName>
    </submittedName>
</protein>
<evidence type="ECO:0000256" key="1">
    <source>
        <dbReference type="SAM" id="MobiDB-lite"/>
    </source>
</evidence>
<dbReference type="OrthoDB" id="10306928at2759"/>
<dbReference type="VEuPathDB" id="PlasmoDB:POWCR01_080006200"/>
<dbReference type="Pfam" id="PF05795">
    <property type="entry name" value="Plasmodium_Vir"/>
    <property type="match status" value="1"/>
</dbReference>
<accession>A0A1C3KR16</accession>
<dbReference type="Proteomes" id="UP000243200">
    <property type="component" value="Chromosome 8"/>
</dbReference>
<name>A0A1C3KR16_PLAOA</name>
<dbReference type="InterPro" id="IPR008780">
    <property type="entry name" value="Plasmodium_Vir"/>
</dbReference>
<feature type="region of interest" description="Disordered" evidence="1">
    <location>
        <begin position="236"/>
        <end position="255"/>
    </location>
</feature>
<evidence type="ECO:0000313" key="3">
    <source>
        <dbReference type="Proteomes" id="UP000243200"/>
    </source>
</evidence>
<dbReference type="AlphaFoldDB" id="A0A1C3KR16"/>
<gene>
    <name evidence="2" type="primary">PowCR01_080006200</name>
    <name evidence="2" type="ORF">POWCR01_080006200</name>
</gene>
<organism evidence="2 3">
    <name type="scientific">Plasmodium ovale</name>
    <name type="common">malaria parasite P. ovale</name>
    <dbReference type="NCBI Taxonomy" id="36330"/>
    <lineage>
        <taxon>Eukaryota</taxon>
        <taxon>Sar</taxon>
        <taxon>Alveolata</taxon>
        <taxon>Apicomplexa</taxon>
        <taxon>Aconoidasida</taxon>
        <taxon>Haemosporida</taxon>
        <taxon>Plasmodiidae</taxon>
        <taxon>Plasmodium</taxon>
        <taxon>Plasmodium (Plasmodium)</taxon>
    </lineage>
</organism>
<dbReference type="VEuPathDB" id="PlasmoDB:PocGH01_00122000"/>
<sequence>MDIVHLFLRKFYIKLHNFPRSSKDLPANKFITELNRYGRYDMLDEYVKEYRTASITEEWVKSFISEVGNYLKNNSEWKTTIDNKRCRDWHYYIFNIKENIKKLKDGGSNLKSKWISDIDQFSENILSDTDISMCSSDAPSDYADFTKKLFNDLCENCYYISDRLEDVKNSLACSEIKTALSRSKSILDDLLEDVDASNFYKSNICKKKDIEDLISSVACHPVIDVQASDSRRISGELSMHTEGVPGQGDETPRSKEDGINSMDQILQIATPSTLSVLGVSLIGFMLYKFTSFGRLFNNTLLNKKNHNDNLYEGVLQFSEHTSQFEEMNFQSSSYNITYQPE</sequence>
<dbReference type="EMBL" id="LT594512">
    <property type="protein sequence ID" value="SBT76566.1"/>
    <property type="molecule type" value="Genomic_DNA"/>
</dbReference>
<proteinExistence type="predicted"/>